<evidence type="ECO:0000256" key="2">
    <source>
        <dbReference type="PROSITE-ProRule" id="PRU00176"/>
    </source>
</evidence>
<dbReference type="GO" id="GO:0034063">
    <property type="term" value="P:stress granule assembly"/>
    <property type="evidence" value="ECO:0007669"/>
    <property type="project" value="TreeGrafter"/>
</dbReference>
<dbReference type="GO" id="GO:0003729">
    <property type="term" value="F:mRNA binding"/>
    <property type="evidence" value="ECO:0007669"/>
    <property type="project" value="InterPro"/>
</dbReference>
<dbReference type="InParanoid" id="A0A316VGC2"/>
<dbReference type="OrthoDB" id="8093034at2759"/>
<dbReference type="CDD" id="cd12619">
    <property type="entry name" value="RRM2_PUB1"/>
    <property type="match status" value="1"/>
</dbReference>
<feature type="non-terminal residue" evidence="4">
    <location>
        <position position="1"/>
    </location>
</feature>
<dbReference type="FunCoup" id="A0A316VGC2">
    <property type="interactions" value="442"/>
</dbReference>
<keyword evidence="1 2" id="KW-0694">RNA-binding</keyword>
<evidence type="ECO:0000313" key="5">
    <source>
        <dbReference type="Proteomes" id="UP000245771"/>
    </source>
</evidence>
<dbReference type="PANTHER" id="PTHR47640:SF5">
    <property type="entry name" value="RRM DOMAIN-CONTAINING PROTEIN"/>
    <property type="match status" value="1"/>
</dbReference>
<dbReference type="PROSITE" id="PS50102">
    <property type="entry name" value="RRM"/>
    <property type="match status" value="3"/>
</dbReference>
<dbReference type="PANTHER" id="PTHR47640">
    <property type="entry name" value="TRNA SELENOCYSTEINE 1-ASSOCIATED PROTEIN 1-RELATED-RELATED"/>
    <property type="match status" value="1"/>
</dbReference>
<dbReference type="STRING" id="1280837.A0A316VGC2"/>
<dbReference type="Pfam" id="PF00076">
    <property type="entry name" value="RRM_1"/>
    <property type="match status" value="3"/>
</dbReference>
<feature type="domain" description="RRM" evidence="3">
    <location>
        <begin position="218"/>
        <end position="290"/>
    </location>
</feature>
<dbReference type="EMBL" id="KZ819602">
    <property type="protein sequence ID" value="PWN36576.1"/>
    <property type="molecule type" value="Genomic_DNA"/>
</dbReference>
<dbReference type="RefSeq" id="XP_025356878.1">
    <property type="nucleotide sequence ID" value="XM_025496031.1"/>
</dbReference>
<dbReference type="InterPro" id="IPR000504">
    <property type="entry name" value="RRM_dom"/>
</dbReference>
<dbReference type="InterPro" id="IPR050825">
    <property type="entry name" value="RBM42_RBP45_47-like"/>
</dbReference>
<reference evidence="4 5" key="1">
    <citation type="journal article" date="2018" name="Mol. Biol. Evol.">
        <title>Broad Genomic Sampling Reveals a Smut Pathogenic Ancestry of the Fungal Clade Ustilaginomycotina.</title>
        <authorList>
            <person name="Kijpornyongpan T."/>
            <person name="Mondo S.J."/>
            <person name="Barry K."/>
            <person name="Sandor L."/>
            <person name="Lee J."/>
            <person name="Lipzen A."/>
            <person name="Pangilinan J."/>
            <person name="LaButti K."/>
            <person name="Hainaut M."/>
            <person name="Henrissat B."/>
            <person name="Grigoriev I.V."/>
            <person name="Spatafora J.W."/>
            <person name="Aime M.C."/>
        </authorList>
    </citation>
    <scope>NUCLEOTIDE SEQUENCE [LARGE SCALE GENOMIC DNA]</scope>
    <source>
        <strain evidence="4 5">MCA 3882</strain>
    </source>
</reference>
<feature type="domain" description="RRM" evidence="3">
    <location>
        <begin position="3"/>
        <end position="83"/>
    </location>
</feature>
<evidence type="ECO:0000259" key="3">
    <source>
        <dbReference type="PROSITE" id="PS50102"/>
    </source>
</evidence>
<feature type="non-terminal residue" evidence="4">
    <location>
        <position position="328"/>
    </location>
</feature>
<name>A0A316VGC2_9BASI</name>
<dbReference type="GeneID" id="37017812"/>
<dbReference type="InterPro" id="IPR012677">
    <property type="entry name" value="Nucleotide-bd_a/b_plait_sf"/>
</dbReference>
<protein>
    <recommendedName>
        <fullName evidence="3">RRM domain-containing protein</fullName>
    </recommendedName>
</protein>
<dbReference type="GO" id="GO:0010494">
    <property type="term" value="C:cytoplasmic stress granule"/>
    <property type="evidence" value="ECO:0007669"/>
    <property type="project" value="TreeGrafter"/>
</dbReference>
<sequence length="328" mass="35431">RKPYLYVGALSSQVNDVALKEIFSSVGPVLSTKVVVDRNMQHPGSLNYGFVEYADLRSAESALQNLNGRKIADSDIKVDWAAKNTSHHFHVFVGDLSPEVSDIMLRQAFQSFNSLSEARVMWDISSGKSRGYGFVAFRERSDAEQAIATMNGEWLGSRAIRVNWANQKGTGNNAVAATLGGMGALGLGVTSMPPTGGANTGPTITYEQALAGSPHTNTTVYVGNIPPFATQNDLIPLFQQYGYIMEIRMQSDRGFAFVKLDTHENAANAIVQLAGTFACGRPIKCGWGKDRNESAMLNALRQGMQLSGYSNLAPPAGMSYGMPQFGFP</sequence>
<dbReference type="Gene3D" id="3.30.70.330">
    <property type="match status" value="3"/>
</dbReference>
<dbReference type="InterPro" id="IPR035979">
    <property type="entry name" value="RBD_domain_sf"/>
</dbReference>
<gene>
    <name evidence="4" type="ORF">FA14DRAFT_114108</name>
</gene>
<dbReference type="SMART" id="SM00360">
    <property type="entry name" value="RRM"/>
    <property type="match status" value="3"/>
</dbReference>
<evidence type="ECO:0000313" key="4">
    <source>
        <dbReference type="EMBL" id="PWN36576.1"/>
    </source>
</evidence>
<dbReference type="GO" id="GO:0000184">
    <property type="term" value="P:nuclear-transcribed mRNA catabolic process, nonsense-mediated decay"/>
    <property type="evidence" value="ECO:0007669"/>
    <property type="project" value="TreeGrafter"/>
</dbReference>
<dbReference type="AlphaFoldDB" id="A0A316VGC2"/>
<feature type="domain" description="RRM" evidence="3">
    <location>
        <begin position="89"/>
        <end position="167"/>
    </location>
</feature>
<evidence type="ECO:0000256" key="1">
    <source>
        <dbReference type="ARBA" id="ARBA00022884"/>
    </source>
</evidence>
<dbReference type="SUPFAM" id="SSF54928">
    <property type="entry name" value="RNA-binding domain, RBD"/>
    <property type="match status" value="2"/>
</dbReference>
<dbReference type="Proteomes" id="UP000245771">
    <property type="component" value="Unassembled WGS sequence"/>
</dbReference>
<proteinExistence type="predicted"/>
<organism evidence="4 5">
    <name type="scientific">Meira miltonrushii</name>
    <dbReference type="NCBI Taxonomy" id="1280837"/>
    <lineage>
        <taxon>Eukaryota</taxon>
        <taxon>Fungi</taxon>
        <taxon>Dikarya</taxon>
        <taxon>Basidiomycota</taxon>
        <taxon>Ustilaginomycotina</taxon>
        <taxon>Exobasidiomycetes</taxon>
        <taxon>Exobasidiales</taxon>
        <taxon>Brachybasidiaceae</taxon>
        <taxon>Meira</taxon>
    </lineage>
</organism>
<accession>A0A316VGC2</accession>
<keyword evidence="5" id="KW-1185">Reference proteome</keyword>
<dbReference type="GO" id="GO:0043488">
    <property type="term" value="P:regulation of mRNA stability"/>
    <property type="evidence" value="ECO:0007669"/>
    <property type="project" value="TreeGrafter"/>
</dbReference>